<evidence type="ECO:0000313" key="1">
    <source>
        <dbReference type="EMBL" id="PSS27744.1"/>
    </source>
</evidence>
<organism evidence="1 2">
    <name type="scientific">Amorphotheca resinae ATCC 22711</name>
    <dbReference type="NCBI Taxonomy" id="857342"/>
    <lineage>
        <taxon>Eukaryota</taxon>
        <taxon>Fungi</taxon>
        <taxon>Dikarya</taxon>
        <taxon>Ascomycota</taxon>
        <taxon>Pezizomycotina</taxon>
        <taxon>Leotiomycetes</taxon>
        <taxon>Helotiales</taxon>
        <taxon>Amorphothecaceae</taxon>
        <taxon>Amorphotheca</taxon>
    </lineage>
</organism>
<dbReference type="AlphaFoldDB" id="A0A2T3BED4"/>
<proteinExistence type="predicted"/>
<name>A0A2T3BED4_AMORE</name>
<sequence>MFPVAVVEGDGGPLLLNQYLPYLHGLGRTRALHHLADEPDHPRDLALHLADADLDLETGVAPIEVEAVEEEEEVQIVEPDEGPQHLQILPSLALHVRQDEEDLPLSPSVLRHPRDLVDLVDVTLAPGLDLSRAPDHEAALPVEGCLAVGKELGPHQHQKMILMPLRHDLTLVGVMNVTNVG</sequence>
<keyword evidence="2" id="KW-1185">Reference proteome</keyword>
<dbReference type="InParanoid" id="A0A2T3BED4"/>
<reference evidence="1 2" key="1">
    <citation type="journal article" date="2018" name="New Phytol.">
        <title>Comparative genomics and transcriptomics depict ericoid mycorrhizal fungi as versatile saprotrophs and plant mutualists.</title>
        <authorList>
            <person name="Martino E."/>
            <person name="Morin E."/>
            <person name="Grelet G.A."/>
            <person name="Kuo A."/>
            <person name="Kohler A."/>
            <person name="Daghino S."/>
            <person name="Barry K.W."/>
            <person name="Cichocki N."/>
            <person name="Clum A."/>
            <person name="Dockter R.B."/>
            <person name="Hainaut M."/>
            <person name="Kuo R.C."/>
            <person name="LaButti K."/>
            <person name="Lindahl B.D."/>
            <person name="Lindquist E.A."/>
            <person name="Lipzen A."/>
            <person name="Khouja H.R."/>
            <person name="Magnuson J."/>
            <person name="Murat C."/>
            <person name="Ohm R.A."/>
            <person name="Singer S.W."/>
            <person name="Spatafora J.W."/>
            <person name="Wang M."/>
            <person name="Veneault-Fourrey C."/>
            <person name="Henrissat B."/>
            <person name="Grigoriev I.V."/>
            <person name="Martin F.M."/>
            <person name="Perotto S."/>
        </authorList>
    </citation>
    <scope>NUCLEOTIDE SEQUENCE [LARGE SCALE GENOMIC DNA]</scope>
    <source>
        <strain evidence="1 2">ATCC 22711</strain>
    </source>
</reference>
<evidence type="ECO:0000313" key="2">
    <source>
        <dbReference type="Proteomes" id="UP000241818"/>
    </source>
</evidence>
<protein>
    <submittedName>
        <fullName evidence="1">Uncharacterized protein</fullName>
    </submittedName>
</protein>
<dbReference type="EMBL" id="KZ679006">
    <property type="protein sequence ID" value="PSS27744.1"/>
    <property type="molecule type" value="Genomic_DNA"/>
</dbReference>
<dbReference type="GeneID" id="36574235"/>
<accession>A0A2T3BED4</accession>
<dbReference type="RefSeq" id="XP_024725269.1">
    <property type="nucleotide sequence ID" value="XM_024866154.1"/>
</dbReference>
<dbReference type="Proteomes" id="UP000241818">
    <property type="component" value="Unassembled WGS sequence"/>
</dbReference>
<gene>
    <name evidence="1" type="ORF">M430DRAFT_32357</name>
</gene>